<accession>A0A239X977</accession>
<keyword evidence="2" id="KW-1185">Reference proteome</keyword>
<gene>
    <name evidence="1" type="ORF">SAMEA4412677_01175</name>
</gene>
<dbReference type="AlphaFoldDB" id="A0A239X977"/>
<dbReference type="Proteomes" id="UP000215196">
    <property type="component" value="Chromosome 1"/>
</dbReference>
<dbReference type="KEGG" id="ctak:4412677_01175"/>
<name>A0A239X977_9FLAO</name>
<sequence length="204" mass="24067">MGRWATYPTTTDSLRRIEISFLKKHNYLNPDSTKSGQIIWTSRNGDKNTIGIIVTMLSDRGSARLYYTHNEDNKIDYTVQLVTRPSNLGKGVIWFFVCPKTGKLCRNLYLHSGYFLHRSAFGLMYECQIENKRMRVCSKLGKYYRDDPYQEIFSKHFKRYYNGKPTKRYSRLNKLINQAGDQEILMAAMLERMERRAFKKTAKK</sequence>
<organism evidence="1 2">
    <name type="scientific">Chryseobacterium taklimakanense</name>
    <dbReference type="NCBI Taxonomy" id="536441"/>
    <lineage>
        <taxon>Bacteria</taxon>
        <taxon>Pseudomonadati</taxon>
        <taxon>Bacteroidota</taxon>
        <taxon>Flavobacteriia</taxon>
        <taxon>Flavobacteriales</taxon>
        <taxon>Weeksellaceae</taxon>
        <taxon>Chryseobacterium group</taxon>
        <taxon>Chryseobacterium</taxon>
    </lineage>
</organism>
<dbReference type="EMBL" id="LT906465">
    <property type="protein sequence ID" value="SNV42960.1"/>
    <property type="molecule type" value="Genomic_DNA"/>
</dbReference>
<evidence type="ECO:0000313" key="1">
    <source>
        <dbReference type="EMBL" id="SNV42960.1"/>
    </source>
</evidence>
<protein>
    <submittedName>
        <fullName evidence="1">Uncharacterized protein</fullName>
    </submittedName>
</protein>
<proteinExistence type="predicted"/>
<dbReference type="RefSeq" id="WP_157727376.1">
    <property type="nucleotide sequence ID" value="NZ_LT906465.1"/>
</dbReference>
<reference evidence="1 2" key="1">
    <citation type="submission" date="2017-06" db="EMBL/GenBank/DDBJ databases">
        <authorList>
            <consortium name="Pathogen Informatics"/>
        </authorList>
    </citation>
    <scope>NUCLEOTIDE SEQUENCE [LARGE SCALE GENOMIC DNA]</scope>
    <source>
        <strain evidence="1 2">NCTC13490</strain>
    </source>
</reference>
<evidence type="ECO:0000313" key="2">
    <source>
        <dbReference type="Proteomes" id="UP000215196"/>
    </source>
</evidence>